<dbReference type="AlphaFoldDB" id="A0A9X9BR77"/>
<sequence>MPAPNKIEDRCQDEKTLWQLFTEQGGARPLGECMNLLESGVERLNFDHYPSLWQWPSDELEGFWASTGECFDTISPDSFIALLTRQLLLLGSRSG</sequence>
<evidence type="ECO:0000313" key="2">
    <source>
        <dbReference type="Proteomes" id="UP000316123"/>
    </source>
</evidence>
<comment type="caution">
    <text evidence="1">The sequence shown here is derived from an EMBL/GenBank/DDBJ whole genome shotgun (WGS) entry which is preliminary data.</text>
</comment>
<dbReference type="RefSeq" id="WP_074845586.1">
    <property type="nucleotide sequence ID" value="NZ_FNSU01000002.1"/>
</dbReference>
<dbReference type="Proteomes" id="UP000316123">
    <property type="component" value="Unassembled WGS sequence"/>
</dbReference>
<organism evidence="1 2">
    <name type="scientific">Pseudomonas marginalis</name>
    <name type="common">Pseudomonas panacis</name>
    <dbReference type="NCBI Taxonomy" id="298"/>
    <lineage>
        <taxon>Bacteria</taxon>
        <taxon>Pseudomonadati</taxon>
        <taxon>Pseudomonadota</taxon>
        <taxon>Gammaproteobacteria</taxon>
        <taxon>Pseudomonadales</taxon>
        <taxon>Pseudomonadaceae</taxon>
        <taxon>Pseudomonas</taxon>
    </lineage>
</organism>
<proteinExistence type="predicted"/>
<dbReference type="EMBL" id="VFEQ01000014">
    <property type="protein sequence ID" value="TWR56173.1"/>
    <property type="molecule type" value="Genomic_DNA"/>
</dbReference>
<gene>
    <name evidence="1" type="ORF">FIV41_20510</name>
</gene>
<reference evidence="1 2" key="1">
    <citation type="submission" date="2019-06" db="EMBL/GenBank/DDBJ databases">
        <title>Pseudomonas bimorpha sp. nov. isolated from bovine raw milk and skim milk concentrate.</title>
        <authorList>
            <person name="Hofmann K."/>
            <person name="Huptas C."/>
            <person name="Doll E."/>
            <person name="Scherer S."/>
            <person name="Wenning M."/>
        </authorList>
    </citation>
    <scope>NUCLEOTIDE SEQUENCE [LARGE SCALE GENOMIC DNA]</scope>
    <source>
        <strain evidence="1 2">DSM 13124</strain>
    </source>
</reference>
<protein>
    <submittedName>
        <fullName evidence="1">Uncharacterized protein</fullName>
    </submittedName>
</protein>
<evidence type="ECO:0000313" key="1">
    <source>
        <dbReference type="EMBL" id="TWR56173.1"/>
    </source>
</evidence>
<name>A0A9X9BR77_PSEMA</name>
<accession>A0A9X9BR77</accession>